<dbReference type="SMART" id="SM01163">
    <property type="entry name" value="DUF1785"/>
    <property type="match status" value="1"/>
</dbReference>
<accession>A0A835QPP5</accession>
<proteinExistence type="predicted"/>
<sequence length="298" mass="34122">MTRGAKIYWNQLNFKPELKSRDLGRSIMKQLVALYGESHLGGCMPAYDGRSILYVAGTLPFDSKEFEFTHANKDGRKTSYSVSIRFAKTLDPNTLKSFLQGRQRDCPYDTIQALDVVLRQHPSENYVSISRSFFSTKFGRDALEDGLECWKGYFQSLRPTQMGLSLNADICATAFYKAVSVLEFVREYLNLDSIQQLFQSGLLEHQRIKIRKALKGVRVATTHNPDVPRRYKIVDITQFSAREIMFTCNEFGGTEISVSKYLKEKYNCNLKYDWLPCIKAGSDTRALYLPLEVHNLAL</sequence>
<dbReference type="InterPro" id="IPR032474">
    <property type="entry name" value="Argonaute_N"/>
</dbReference>
<dbReference type="Gene3D" id="2.170.260.10">
    <property type="entry name" value="paz domain"/>
    <property type="match status" value="1"/>
</dbReference>
<dbReference type="Proteomes" id="UP000639772">
    <property type="component" value="Chromosome 7"/>
</dbReference>
<dbReference type="SUPFAM" id="SSF101690">
    <property type="entry name" value="PAZ domain"/>
    <property type="match status" value="1"/>
</dbReference>
<evidence type="ECO:0000313" key="2">
    <source>
        <dbReference type="EMBL" id="KAG0475513.1"/>
    </source>
</evidence>
<feature type="domain" description="PAZ" evidence="1">
    <location>
        <begin position="180"/>
        <end position="298"/>
    </location>
</feature>
<protein>
    <recommendedName>
        <fullName evidence="1">PAZ domain-containing protein</fullName>
    </recommendedName>
</protein>
<dbReference type="CDD" id="cd02846">
    <property type="entry name" value="PAZ_argonaute_like"/>
    <property type="match status" value="1"/>
</dbReference>
<evidence type="ECO:0000259" key="1">
    <source>
        <dbReference type="PROSITE" id="PS50821"/>
    </source>
</evidence>
<dbReference type="Pfam" id="PF02170">
    <property type="entry name" value="PAZ"/>
    <property type="match status" value="1"/>
</dbReference>
<dbReference type="PANTHER" id="PTHR22891">
    <property type="entry name" value="EUKARYOTIC TRANSLATION INITIATION FACTOR 2C"/>
    <property type="match status" value="1"/>
</dbReference>
<dbReference type="InterPro" id="IPR036085">
    <property type="entry name" value="PAZ_dom_sf"/>
</dbReference>
<evidence type="ECO:0000313" key="3">
    <source>
        <dbReference type="Proteomes" id="UP000639772"/>
    </source>
</evidence>
<reference evidence="2 3" key="1">
    <citation type="journal article" date="2020" name="Nat. Food">
        <title>A phased Vanilla planifolia genome enables genetic improvement of flavour and production.</title>
        <authorList>
            <person name="Hasing T."/>
            <person name="Tang H."/>
            <person name="Brym M."/>
            <person name="Khazi F."/>
            <person name="Huang T."/>
            <person name="Chambers A.H."/>
        </authorList>
    </citation>
    <scope>NUCLEOTIDE SEQUENCE [LARGE SCALE GENOMIC DNA]</scope>
    <source>
        <tissue evidence="2">Leaf</tissue>
    </source>
</reference>
<dbReference type="InterPro" id="IPR014811">
    <property type="entry name" value="ArgoL1"/>
</dbReference>
<dbReference type="EMBL" id="JADCNM010000007">
    <property type="protein sequence ID" value="KAG0475513.1"/>
    <property type="molecule type" value="Genomic_DNA"/>
</dbReference>
<comment type="caution">
    <text evidence="2">The sequence shown here is derived from an EMBL/GenBank/DDBJ whole genome shotgun (WGS) entry which is preliminary data.</text>
</comment>
<dbReference type="AlphaFoldDB" id="A0A835QPP5"/>
<organism evidence="2 3">
    <name type="scientific">Vanilla planifolia</name>
    <name type="common">Vanilla</name>
    <dbReference type="NCBI Taxonomy" id="51239"/>
    <lineage>
        <taxon>Eukaryota</taxon>
        <taxon>Viridiplantae</taxon>
        <taxon>Streptophyta</taxon>
        <taxon>Embryophyta</taxon>
        <taxon>Tracheophyta</taxon>
        <taxon>Spermatophyta</taxon>
        <taxon>Magnoliopsida</taxon>
        <taxon>Liliopsida</taxon>
        <taxon>Asparagales</taxon>
        <taxon>Orchidaceae</taxon>
        <taxon>Vanilloideae</taxon>
        <taxon>Vanilleae</taxon>
        <taxon>Vanilla</taxon>
    </lineage>
</organism>
<dbReference type="GO" id="GO:0003723">
    <property type="term" value="F:RNA binding"/>
    <property type="evidence" value="ECO:0007669"/>
    <property type="project" value="InterPro"/>
</dbReference>
<dbReference type="Pfam" id="PF16486">
    <property type="entry name" value="ArgoN"/>
    <property type="match status" value="1"/>
</dbReference>
<name>A0A835QPP5_VANPL</name>
<dbReference type="InterPro" id="IPR003100">
    <property type="entry name" value="PAZ_dom"/>
</dbReference>
<dbReference type="Pfam" id="PF08699">
    <property type="entry name" value="ArgoL1"/>
    <property type="match status" value="1"/>
</dbReference>
<dbReference type="OrthoDB" id="673267at2759"/>
<dbReference type="PROSITE" id="PS50821">
    <property type="entry name" value="PAZ"/>
    <property type="match status" value="1"/>
</dbReference>
<gene>
    <name evidence="2" type="ORF">HPP92_015199</name>
</gene>